<name>C5ATT4_METEA</name>
<protein>
    <submittedName>
        <fullName evidence="1">Uncharacterized protein</fullName>
    </submittedName>
</protein>
<gene>
    <name evidence="1" type="ordered locus">MexAM1_META1p5029</name>
</gene>
<accession>C5ATT4</accession>
<dbReference type="RefSeq" id="WP_015857578.1">
    <property type="nucleotide sequence ID" value="NC_012808.1"/>
</dbReference>
<keyword evidence="2" id="KW-1185">Reference proteome</keyword>
<dbReference type="AlphaFoldDB" id="C5ATT4"/>
<evidence type="ECO:0000313" key="1">
    <source>
        <dbReference type="EMBL" id="ACS42633.1"/>
    </source>
</evidence>
<dbReference type="KEGG" id="mea:Mex_1p5029"/>
<dbReference type="EMBL" id="CP001510">
    <property type="protein sequence ID" value="ACS42633.1"/>
    <property type="molecule type" value="Genomic_DNA"/>
</dbReference>
<dbReference type="eggNOG" id="ENOG503120P">
    <property type="taxonomic scope" value="Bacteria"/>
</dbReference>
<proteinExistence type="predicted"/>
<dbReference type="Proteomes" id="UP000009081">
    <property type="component" value="Chromosome"/>
</dbReference>
<reference evidence="1 2" key="1">
    <citation type="journal article" date="2009" name="PLoS ONE">
        <title>Methylobacterium genome sequences: a reference blueprint to investigate microbial metabolism of C1 compounds from natural and industrial sources.</title>
        <authorList>
            <person name="Vuilleumier S."/>
            <person name="Chistoserdova L."/>
            <person name="Lee M.-C."/>
            <person name="Bringel F."/>
            <person name="Lajus A."/>
            <person name="Zhou Y."/>
            <person name="Gourion B."/>
            <person name="Barbe V."/>
            <person name="Chang J."/>
            <person name="Cruveiller S."/>
            <person name="Dossat C."/>
            <person name="Gillett W."/>
            <person name="Gruffaz C."/>
            <person name="Haugen E."/>
            <person name="Hourcade E."/>
            <person name="Levy R."/>
            <person name="Mangenot S."/>
            <person name="Muller E."/>
            <person name="Nadalig T."/>
            <person name="Pagni M."/>
            <person name="Penny C."/>
            <person name="Peyraud R."/>
            <person name="Robinson D.G."/>
            <person name="Roche D."/>
            <person name="Rouy Z."/>
            <person name="Saenampechek C."/>
            <person name="Salvignol G."/>
            <person name="Vallenet D."/>
            <person name="Wu Z."/>
            <person name="Marx C.J."/>
            <person name="Vorholt J.A."/>
            <person name="Olson M.V."/>
            <person name="Kaul R."/>
            <person name="Weissenbach J."/>
            <person name="Medigue C."/>
            <person name="Lidstrom M.E."/>
        </authorList>
    </citation>
    <scope>NUCLEOTIDE SEQUENCE [LARGE SCALE GENOMIC DNA]</scope>
    <source>
        <strain evidence="2">ATCC 14718 / DSM 1338 / JCM 2805 / NCIMB 9133 / AM1</strain>
    </source>
</reference>
<dbReference type="HOGENOM" id="CLU_210976_0_0_5"/>
<sequence>METRLSERVLAASGVPLLAAITLLELSRPTGDAKGFVAGYLPTQSS</sequence>
<evidence type="ECO:0000313" key="2">
    <source>
        <dbReference type="Proteomes" id="UP000009081"/>
    </source>
</evidence>
<organism evidence="1 2">
    <name type="scientific">Methylorubrum extorquens (strain ATCC 14718 / DSM 1338 / JCM 2805 / NCIMB 9133 / AM1)</name>
    <name type="common">Methylobacterium extorquens</name>
    <dbReference type="NCBI Taxonomy" id="272630"/>
    <lineage>
        <taxon>Bacteria</taxon>
        <taxon>Pseudomonadati</taxon>
        <taxon>Pseudomonadota</taxon>
        <taxon>Alphaproteobacteria</taxon>
        <taxon>Hyphomicrobiales</taxon>
        <taxon>Methylobacteriaceae</taxon>
        <taxon>Methylorubrum</taxon>
    </lineage>
</organism>